<dbReference type="EMBL" id="NKCI01000016">
    <property type="protein sequence ID" value="RSL68692.1"/>
    <property type="molecule type" value="Genomic_DNA"/>
</dbReference>
<dbReference type="AlphaFoldDB" id="A0A428QTP3"/>
<organism evidence="1 2">
    <name type="scientific">Fusarium duplospermum</name>
    <dbReference type="NCBI Taxonomy" id="1325734"/>
    <lineage>
        <taxon>Eukaryota</taxon>
        <taxon>Fungi</taxon>
        <taxon>Dikarya</taxon>
        <taxon>Ascomycota</taxon>
        <taxon>Pezizomycotina</taxon>
        <taxon>Sordariomycetes</taxon>
        <taxon>Hypocreomycetidae</taxon>
        <taxon>Hypocreales</taxon>
        <taxon>Nectriaceae</taxon>
        <taxon>Fusarium</taxon>
        <taxon>Fusarium solani species complex</taxon>
    </lineage>
</organism>
<dbReference type="Proteomes" id="UP000288168">
    <property type="component" value="Unassembled WGS sequence"/>
</dbReference>
<keyword evidence="2" id="KW-1185">Reference proteome</keyword>
<sequence>MPTLPTVRLQFWHDSSFPPAPGNDDLVEFMHGFNIRPWEVHLPQVLTQRRWGDRLVPVEVDFKYRSFSRCNFAEAAVQLCRFFAHVVKRYTNELFDTSAHIANMYPVGEAITEDVVAMFLCVELLQPLTMQSRGYIKSNPSVSHNKILDSLSLMVEIPCRALEFEKMRSTSDWTALKDSILNKPSSSHDSTVPEGVVDDWNRSLAAFEDVQRLSKQIKNFIDGLSDQKYVSGGTFYTNLAQIRRAIAQFSVYQKYSQLIIEKLVESYRKDAQSSRSEKNDIMAYATYALATIISTVYASNETAAVTVLSGAILGGGVTMIRRFFFGKEKNIDNFGDAIANFAVALRNAQFSLGILFCNQVLKIPFPLLTQGEGAQILKDLGIDVKNLKGEEYSHKFALKSLENFRCSYEHLEKMRDVVRRDAGLNEFLETKMASASPGGGEPMDFQED</sequence>
<comment type="caution">
    <text evidence="1">The sequence shown here is derived from an EMBL/GenBank/DDBJ whole genome shotgun (WGS) entry which is preliminary data.</text>
</comment>
<name>A0A428QTP3_9HYPO</name>
<dbReference type="OrthoDB" id="5096233at2759"/>
<protein>
    <submittedName>
        <fullName evidence="1">Uncharacterized protein</fullName>
    </submittedName>
</protein>
<evidence type="ECO:0000313" key="2">
    <source>
        <dbReference type="Proteomes" id="UP000288168"/>
    </source>
</evidence>
<proteinExistence type="predicted"/>
<evidence type="ECO:0000313" key="1">
    <source>
        <dbReference type="EMBL" id="RSL68692.1"/>
    </source>
</evidence>
<reference evidence="1 2" key="1">
    <citation type="submission" date="2017-06" db="EMBL/GenBank/DDBJ databases">
        <title>Comparative genomic analysis of Ambrosia Fusariam Clade fungi.</title>
        <authorList>
            <person name="Stajich J.E."/>
            <person name="Carrillo J."/>
            <person name="Kijimoto T."/>
            <person name="Eskalen A."/>
            <person name="O'Donnell K."/>
            <person name="Kasson M."/>
        </authorList>
    </citation>
    <scope>NUCLEOTIDE SEQUENCE [LARGE SCALE GENOMIC DNA]</scope>
    <source>
        <strain evidence="1 2">NRRL62584</strain>
    </source>
</reference>
<accession>A0A428QTP3</accession>
<gene>
    <name evidence="1" type="ORF">CEP54_002733</name>
</gene>